<comment type="caution">
    <text evidence="3">The sequence shown here is derived from an EMBL/GenBank/DDBJ whole genome shotgun (WGS) entry which is preliminary data.</text>
</comment>
<proteinExistence type="predicted"/>
<dbReference type="RefSeq" id="WP_229805268.1">
    <property type="nucleotide sequence ID" value="NZ_BMXR01000003.1"/>
</dbReference>
<sequence length="313" mass="34131">MIAQLRTLLQESGQVYWTLLKIMVPALIIVKILESLGATQWLGHVLAPVMGALGLPEGFSVVWAATLLTNIYTGMAVFIDIADQPLTVAQVSVLGALMVVGHSLPIEGAVAKKAGVPWWLTLVLRIGGGLLLGWLMHRLYQQGDWLQQANHLAWQPERTSPGLVAWAWLQIRTLAVIYFIILALMALLVVLRYLGIERLMHAILAPPLRLIGIGRDASNTTIIGLTLGLSFGAGLLIRDAQSGRLSARDAYLTLCLLGLCHSLIEDTLLVMLLGAHLSAVLWGRLLFSLVLMGILARLPRLPDLPKNDNFESD</sequence>
<feature type="transmembrane region" description="Helical" evidence="1">
    <location>
        <begin position="250"/>
        <end position="272"/>
    </location>
</feature>
<feature type="transmembrane region" description="Helical" evidence="1">
    <location>
        <begin position="217"/>
        <end position="238"/>
    </location>
</feature>
<dbReference type="EMBL" id="BMXR01000003">
    <property type="protein sequence ID" value="GGX47738.1"/>
    <property type="molecule type" value="Genomic_DNA"/>
</dbReference>
<feature type="transmembrane region" description="Helical" evidence="1">
    <location>
        <begin position="116"/>
        <end position="136"/>
    </location>
</feature>
<accession>A0A918K3L2</accession>
<reference evidence="3" key="2">
    <citation type="submission" date="2020-09" db="EMBL/GenBank/DDBJ databases">
        <authorList>
            <person name="Sun Q."/>
            <person name="Kim S."/>
        </authorList>
    </citation>
    <scope>NUCLEOTIDE SEQUENCE</scope>
    <source>
        <strain evidence="3">KCTC 22169</strain>
    </source>
</reference>
<reference evidence="3" key="1">
    <citation type="journal article" date="2014" name="Int. J. Syst. Evol. Microbiol.">
        <title>Complete genome sequence of Corynebacterium casei LMG S-19264T (=DSM 44701T), isolated from a smear-ripened cheese.</title>
        <authorList>
            <consortium name="US DOE Joint Genome Institute (JGI-PGF)"/>
            <person name="Walter F."/>
            <person name="Albersmeier A."/>
            <person name="Kalinowski J."/>
            <person name="Ruckert C."/>
        </authorList>
    </citation>
    <scope>NUCLEOTIDE SEQUENCE</scope>
    <source>
        <strain evidence="3">KCTC 22169</strain>
    </source>
</reference>
<keyword evidence="1" id="KW-1133">Transmembrane helix</keyword>
<keyword evidence="1" id="KW-0472">Membrane</keyword>
<protein>
    <recommendedName>
        <fullName evidence="2">Nucleoside transporter/FeoB GTPase Gate domain-containing protein</fullName>
    </recommendedName>
</protein>
<feature type="transmembrane region" description="Helical" evidence="1">
    <location>
        <begin position="15"/>
        <end position="33"/>
    </location>
</feature>
<keyword evidence="4" id="KW-1185">Reference proteome</keyword>
<keyword evidence="1" id="KW-0812">Transmembrane</keyword>
<dbReference type="AlphaFoldDB" id="A0A918K3L2"/>
<evidence type="ECO:0000259" key="2">
    <source>
        <dbReference type="Pfam" id="PF07670"/>
    </source>
</evidence>
<organism evidence="3 4">
    <name type="scientific">Saccharospirillum salsuginis</name>
    <dbReference type="NCBI Taxonomy" id="418750"/>
    <lineage>
        <taxon>Bacteria</taxon>
        <taxon>Pseudomonadati</taxon>
        <taxon>Pseudomonadota</taxon>
        <taxon>Gammaproteobacteria</taxon>
        <taxon>Oceanospirillales</taxon>
        <taxon>Saccharospirillaceae</taxon>
        <taxon>Saccharospirillum</taxon>
    </lineage>
</organism>
<feature type="domain" description="Nucleoside transporter/FeoB GTPase Gate" evidence="2">
    <location>
        <begin position="17"/>
        <end position="105"/>
    </location>
</feature>
<evidence type="ECO:0000313" key="3">
    <source>
        <dbReference type="EMBL" id="GGX47738.1"/>
    </source>
</evidence>
<dbReference type="Proteomes" id="UP000626148">
    <property type="component" value="Unassembled WGS sequence"/>
</dbReference>
<feature type="transmembrane region" description="Helical" evidence="1">
    <location>
        <begin position="175"/>
        <end position="196"/>
    </location>
</feature>
<feature type="transmembrane region" description="Helical" evidence="1">
    <location>
        <begin position="279"/>
        <end position="298"/>
    </location>
</feature>
<evidence type="ECO:0000313" key="4">
    <source>
        <dbReference type="Proteomes" id="UP000626148"/>
    </source>
</evidence>
<dbReference type="Pfam" id="PF07670">
    <property type="entry name" value="Gate"/>
    <property type="match status" value="1"/>
</dbReference>
<gene>
    <name evidence="3" type="ORF">GCM10007392_13250</name>
</gene>
<dbReference type="InterPro" id="IPR011642">
    <property type="entry name" value="Gate_dom"/>
</dbReference>
<evidence type="ECO:0000256" key="1">
    <source>
        <dbReference type="SAM" id="Phobius"/>
    </source>
</evidence>
<feature type="transmembrane region" description="Helical" evidence="1">
    <location>
        <begin position="86"/>
        <end position="104"/>
    </location>
</feature>
<feature type="transmembrane region" description="Helical" evidence="1">
    <location>
        <begin position="45"/>
        <end position="66"/>
    </location>
</feature>
<name>A0A918K3L2_9GAMM</name>